<feature type="domain" description="Glycosyl transferase family 1" evidence="1">
    <location>
        <begin position="204"/>
        <end position="351"/>
    </location>
</feature>
<dbReference type="Gene3D" id="3.40.50.2000">
    <property type="entry name" value="Glycogen Phosphorylase B"/>
    <property type="match status" value="1"/>
</dbReference>
<evidence type="ECO:0000313" key="2">
    <source>
        <dbReference type="EMBL" id="SMY32266.1"/>
    </source>
</evidence>
<dbReference type="Proteomes" id="UP000195963">
    <property type="component" value="Unassembled WGS sequence"/>
</dbReference>
<dbReference type="SUPFAM" id="SSF53756">
    <property type="entry name" value="UDP-Glycosyltransferase/glycogen phosphorylase"/>
    <property type="match status" value="1"/>
</dbReference>
<gene>
    <name evidence="2" type="ORF">PMAL9190_00439</name>
</gene>
<dbReference type="AlphaFoldDB" id="A0A1Y6M6S3"/>
<name>A0A1Y6M6S3_9GAMM</name>
<evidence type="ECO:0000313" key="3">
    <source>
        <dbReference type="Proteomes" id="UP000195963"/>
    </source>
</evidence>
<dbReference type="Pfam" id="PF00534">
    <property type="entry name" value="Glycos_transf_1"/>
    <property type="match status" value="1"/>
</dbReference>
<dbReference type="RefSeq" id="WP_087843723.1">
    <property type="nucleotide sequence ID" value="NZ_FYAK01000001.1"/>
</dbReference>
<reference evidence="3" key="1">
    <citation type="submission" date="2017-06" db="EMBL/GenBank/DDBJ databases">
        <authorList>
            <person name="Rodrigo-Torres L."/>
            <person name="Arahal R.D."/>
            <person name="Lucena T."/>
        </authorList>
    </citation>
    <scope>NUCLEOTIDE SEQUENCE [LARGE SCALE GENOMIC DNA]</scope>
    <source>
        <strain evidence="3">CECT 9190</strain>
    </source>
</reference>
<keyword evidence="2" id="KW-0808">Transferase</keyword>
<evidence type="ECO:0000259" key="1">
    <source>
        <dbReference type="Pfam" id="PF00534"/>
    </source>
</evidence>
<dbReference type="EMBL" id="FYAK01000001">
    <property type="protein sequence ID" value="SMY32266.1"/>
    <property type="molecule type" value="Genomic_DNA"/>
</dbReference>
<dbReference type="PANTHER" id="PTHR45947">
    <property type="entry name" value="SULFOQUINOVOSYL TRANSFERASE SQD2"/>
    <property type="match status" value="1"/>
</dbReference>
<dbReference type="GO" id="GO:0016757">
    <property type="term" value="F:glycosyltransferase activity"/>
    <property type="evidence" value="ECO:0007669"/>
    <property type="project" value="InterPro"/>
</dbReference>
<sequence>MTDDHHIFVFDPICYAGGSKFATREVLKLINSRKNRLTILTSDPQSWPIAQANIISLSYPSWLSISDVGKGYWLRQIYFCWWILYSRYLYGSIQVAVGASCPGNDMPIYLLKWLLRYKIAQFIHGNISISRSCGLCLYQADNVFYLHSAYASINAVIQHRWRKLKPNIRDQKCQQLLSSSHFLPFINGIAKKQSPTLCQYHTPTLFWAASLLKWKGLDLLLEVIKETPVNHRLPANICYLVPQNTTLPITVAPQAIESIHWHQQPESIDSIRAQSNIFISTSDKEPFGLSILEALFAGMCVIIPKDGAFWDTQLTHQKNCLKYIPHDSQSLQQQINYISHSPHQLAVLGSEAALLSQDYQAEKCYADIVSILCQHASRTT</sequence>
<dbReference type="InterPro" id="IPR001296">
    <property type="entry name" value="Glyco_trans_1"/>
</dbReference>
<accession>A0A1Y6M6S3</accession>
<keyword evidence="3" id="KW-1185">Reference proteome</keyword>
<protein>
    <submittedName>
        <fullName evidence="2">Glycosyl transferases group 1</fullName>
    </submittedName>
</protein>
<dbReference type="InterPro" id="IPR050194">
    <property type="entry name" value="Glycosyltransferase_grp1"/>
</dbReference>
<dbReference type="PANTHER" id="PTHR45947:SF3">
    <property type="entry name" value="SULFOQUINOVOSYL TRANSFERASE SQD2"/>
    <property type="match status" value="1"/>
</dbReference>
<organism evidence="2 3">
    <name type="scientific">Photobacterium malacitanum</name>
    <dbReference type="NCBI Taxonomy" id="2204294"/>
    <lineage>
        <taxon>Bacteria</taxon>
        <taxon>Pseudomonadati</taxon>
        <taxon>Pseudomonadota</taxon>
        <taxon>Gammaproteobacteria</taxon>
        <taxon>Vibrionales</taxon>
        <taxon>Vibrionaceae</taxon>
        <taxon>Photobacterium</taxon>
    </lineage>
</organism>
<proteinExistence type="predicted"/>